<evidence type="ECO:0000256" key="9">
    <source>
        <dbReference type="ARBA" id="ARBA00023002"/>
    </source>
</evidence>
<comment type="cofactor">
    <cofactor evidence="1">
        <name>heme</name>
        <dbReference type="ChEBI" id="CHEBI:30413"/>
    </cofactor>
</comment>
<dbReference type="PRINTS" id="PR00385">
    <property type="entry name" value="P450"/>
</dbReference>
<evidence type="ECO:0008006" key="15">
    <source>
        <dbReference type="Google" id="ProtNLM"/>
    </source>
</evidence>
<reference evidence="13" key="2">
    <citation type="submission" date="2023-05" db="EMBL/GenBank/DDBJ databases">
        <authorList>
            <person name="Fouks B."/>
        </authorList>
    </citation>
    <scope>NUCLEOTIDE SEQUENCE</scope>
    <source>
        <strain evidence="13">Stay&amp;Tobe</strain>
        <tissue evidence="13">Testes</tissue>
    </source>
</reference>
<keyword evidence="14" id="KW-1185">Reference proteome</keyword>
<dbReference type="GO" id="GO:0005506">
    <property type="term" value="F:iron ion binding"/>
    <property type="evidence" value="ECO:0007669"/>
    <property type="project" value="InterPro"/>
</dbReference>
<keyword evidence="9" id="KW-0560">Oxidoreductase</keyword>
<comment type="subcellular location">
    <subcellularLocation>
        <location evidence="3">Endoplasmic reticulum membrane</location>
        <topology evidence="3">Peripheral membrane protein</topology>
    </subcellularLocation>
    <subcellularLocation>
        <location evidence="2">Microsome membrane</location>
        <topology evidence="2">Peripheral membrane protein</topology>
    </subcellularLocation>
</comment>
<comment type="similarity">
    <text evidence="4">Belongs to the cytochrome P450 family.</text>
</comment>
<evidence type="ECO:0000256" key="1">
    <source>
        <dbReference type="ARBA" id="ARBA00001971"/>
    </source>
</evidence>
<evidence type="ECO:0000256" key="2">
    <source>
        <dbReference type="ARBA" id="ARBA00004174"/>
    </source>
</evidence>
<dbReference type="GO" id="GO:0005789">
    <property type="term" value="C:endoplasmic reticulum membrane"/>
    <property type="evidence" value="ECO:0007669"/>
    <property type="project" value="UniProtKB-SubCell"/>
</dbReference>
<dbReference type="AlphaFoldDB" id="A0AAD8EHU3"/>
<reference evidence="13" key="1">
    <citation type="journal article" date="2023" name="IScience">
        <title>Live-bearing cockroach genome reveals convergent evolutionary mechanisms linked to viviparity in insects and beyond.</title>
        <authorList>
            <person name="Fouks B."/>
            <person name="Harrison M.C."/>
            <person name="Mikhailova A.A."/>
            <person name="Marchal E."/>
            <person name="English S."/>
            <person name="Carruthers M."/>
            <person name="Jennings E.C."/>
            <person name="Chiamaka E.L."/>
            <person name="Frigard R.A."/>
            <person name="Pippel M."/>
            <person name="Attardo G.M."/>
            <person name="Benoit J.B."/>
            <person name="Bornberg-Bauer E."/>
            <person name="Tobe S.S."/>
        </authorList>
    </citation>
    <scope>NUCLEOTIDE SEQUENCE</scope>
    <source>
        <strain evidence="13">Stay&amp;Tobe</strain>
    </source>
</reference>
<dbReference type="EMBL" id="JASPKZ010004558">
    <property type="protein sequence ID" value="KAJ9590112.1"/>
    <property type="molecule type" value="Genomic_DNA"/>
</dbReference>
<name>A0AAD8EHU3_DIPPU</name>
<evidence type="ECO:0000256" key="8">
    <source>
        <dbReference type="ARBA" id="ARBA00022848"/>
    </source>
</evidence>
<dbReference type="GO" id="GO:0004497">
    <property type="term" value="F:monooxygenase activity"/>
    <property type="evidence" value="ECO:0007669"/>
    <property type="project" value="UniProtKB-KW"/>
</dbReference>
<proteinExistence type="inferred from homology"/>
<dbReference type="InterPro" id="IPR001128">
    <property type="entry name" value="Cyt_P450"/>
</dbReference>
<gene>
    <name evidence="13" type="ORF">L9F63_016766</name>
</gene>
<dbReference type="Gene3D" id="1.10.630.10">
    <property type="entry name" value="Cytochrome P450"/>
    <property type="match status" value="1"/>
</dbReference>
<keyword evidence="11" id="KW-0503">Monooxygenase</keyword>
<sequence length="391" mass="45748">MKMEFLTLVLATALLLLTYYFPHLLDALRYVRKASQLPTRKPHLIFGHTLYLLVPQNRLLGRLTELIENNPPLFTIWMGPFPILAVTHPRHVEAFLGNGKIINKSYLYKFLRNWIGTGLLTSSGYKWHHHRKMLTPSFHFKMLDNFMDIFVNKSKIFVNILKKHVGEESFDVYPCVTRCALDIICETAMGTQGNLQEQGYSEYAMAVLETTNEIMKRVMSPWLYPSFIYNLSSCRRRINKHIKTMDNFVYEVIGERKRMNDLKRFEKQLQEDVTNIGRKKKLTFLDMLLECSENDNLTDEDIREEVNTFMFAGHDTVTSAISWTIQMLASHPEVQQTAYEEMELIFDKSDRPPSKKDLQDMKYLDMVVKETLRMYPSVPVITRGLKHDVTL</sequence>
<organism evidence="13 14">
    <name type="scientific">Diploptera punctata</name>
    <name type="common">Pacific beetle cockroach</name>
    <dbReference type="NCBI Taxonomy" id="6984"/>
    <lineage>
        <taxon>Eukaryota</taxon>
        <taxon>Metazoa</taxon>
        <taxon>Ecdysozoa</taxon>
        <taxon>Arthropoda</taxon>
        <taxon>Hexapoda</taxon>
        <taxon>Insecta</taxon>
        <taxon>Pterygota</taxon>
        <taxon>Neoptera</taxon>
        <taxon>Polyneoptera</taxon>
        <taxon>Dictyoptera</taxon>
        <taxon>Blattodea</taxon>
        <taxon>Blaberoidea</taxon>
        <taxon>Blaberidae</taxon>
        <taxon>Diplopterinae</taxon>
        <taxon>Diploptera</taxon>
    </lineage>
</organism>
<keyword evidence="5" id="KW-0349">Heme</keyword>
<evidence type="ECO:0000313" key="13">
    <source>
        <dbReference type="EMBL" id="KAJ9590112.1"/>
    </source>
</evidence>
<dbReference type="Pfam" id="PF00067">
    <property type="entry name" value="p450"/>
    <property type="match status" value="1"/>
</dbReference>
<dbReference type="GO" id="GO:0016705">
    <property type="term" value="F:oxidoreductase activity, acting on paired donors, with incorporation or reduction of molecular oxygen"/>
    <property type="evidence" value="ECO:0007669"/>
    <property type="project" value="InterPro"/>
</dbReference>
<evidence type="ECO:0000256" key="4">
    <source>
        <dbReference type="ARBA" id="ARBA00010617"/>
    </source>
</evidence>
<dbReference type="InterPro" id="IPR050196">
    <property type="entry name" value="Cytochrome_P450_Monoox"/>
</dbReference>
<evidence type="ECO:0000256" key="11">
    <source>
        <dbReference type="ARBA" id="ARBA00023033"/>
    </source>
</evidence>
<evidence type="ECO:0000256" key="7">
    <source>
        <dbReference type="ARBA" id="ARBA00022824"/>
    </source>
</evidence>
<dbReference type="CDD" id="cd20628">
    <property type="entry name" value="CYP4"/>
    <property type="match status" value="1"/>
</dbReference>
<keyword evidence="10" id="KW-0408">Iron</keyword>
<evidence type="ECO:0000256" key="5">
    <source>
        <dbReference type="ARBA" id="ARBA00022617"/>
    </source>
</evidence>
<keyword evidence="7" id="KW-0256">Endoplasmic reticulum</keyword>
<keyword evidence="8" id="KW-0492">Microsome</keyword>
<dbReference type="SUPFAM" id="SSF48264">
    <property type="entry name" value="Cytochrome P450"/>
    <property type="match status" value="1"/>
</dbReference>
<evidence type="ECO:0000256" key="12">
    <source>
        <dbReference type="ARBA" id="ARBA00023136"/>
    </source>
</evidence>
<dbReference type="InterPro" id="IPR036396">
    <property type="entry name" value="Cyt_P450_sf"/>
</dbReference>
<comment type="caution">
    <text evidence="13">The sequence shown here is derived from an EMBL/GenBank/DDBJ whole genome shotgun (WGS) entry which is preliminary data.</text>
</comment>
<dbReference type="PANTHER" id="PTHR24291:SF189">
    <property type="entry name" value="CYTOCHROME P450 4C3-RELATED"/>
    <property type="match status" value="1"/>
</dbReference>
<evidence type="ECO:0000256" key="10">
    <source>
        <dbReference type="ARBA" id="ARBA00023004"/>
    </source>
</evidence>
<evidence type="ECO:0000313" key="14">
    <source>
        <dbReference type="Proteomes" id="UP001233999"/>
    </source>
</evidence>
<evidence type="ECO:0000256" key="3">
    <source>
        <dbReference type="ARBA" id="ARBA00004406"/>
    </source>
</evidence>
<feature type="non-terminal residue" evidence="13">
    <location>
        <position position="391"/>
    </location>
</feature>
<dbReference type="Proteomes" id="UP001233999">
    <property type="component" value="Unassembled WGS sequence"/>
</dbReference>
<evidence type="ECO:0000256" key="6">
    <source>
        <dbReference type="ARBA" id="ARBA00022723"/>
    </source>
</evidence>
<protein>
    <recommendedName>
        <fullName evidence="15">Cytochrome P450</fullName>
    </recommendedName>
</protein>
<keyword evidence="6" id="KW-0479">Metal-binding</keyword>
<dbReference type="InterPro" id="IPR002401">
    <property type="entry name" value="Cyt_P450_E_grp-I"/>
</dbReference>
<dbReference type="PANTHER" id="PTHR24291">
    <property type="entry name" value="CYTOCHROME P450 FAMILY 4"/>
    <property type="match status" value="1"/>
</dbReference>
<keyword evidence="12" id="KW-0472">Membrane</keyword>
<accession>A0AAD8EHU3</accession>
<dbReference type="PRINTS" id="PR00463">
    <property type="entry name" value="EP450I"/>
</dbReference>
<dbReference type="GO" id="GO:0020037">
    <property type="term" value="F:heme binding"/>
    <property type="evidence" value="ECO:0007669"/>
    <property type="project" value="InterPro"/>
</dbReference>